<dbReference type="Gene3D" id="3.30.70.360">
    <property type="match status" value="1"/>
</dbReference>
<dbReference type="GO" id="GO:0046872">
    <property type="term" value="F:metal ion binding"/>
    <property type="evidence" value="ECO:0007669"/>
    <property type="project" value="UniProtKB-KW"/>
</dbReference>
<dbReference type="Pfam" id="PF07687">
    <property type="entry name" value="M20_dimer"/>
    <property type="match status" value="1"/>
</dbReference>
<evidence type="ECO:0000313" key="6">
    <source>
        <dbReference type="Proteomes" id="UP000051451"/>
    </source>
</evidence>
<gene>
    <name evidence="5" type="ORF">FC89_GL002418</name>
</gene>
<evidence type="ECO:0000313" key="5">
    <source>
        <dbReference type="EMBL" id="KRM04015.1"/>
    </source>
</evidence>
<sequence>MKAGSGFLTDIDQFVQQKREHFIEIFQQLVAIPSICGDEAQIKNAVAFLSNLLKELFDCQIEILPTAGSPVIFCHFAAASSSEEPILFYGHYDVMAAEDVEKWQTDPFQLTLKEGRLFGRGAGDNKGQLLDVIFGLYAFKSLHQQFPCQINLIIEGEEEKGSVHLNQVVKQLSSQQLRQIKTVFVIDGSFSFAGQHVLRLGNRGLLGFEVNFKTNETDLHSGNFGNVSPNPVLVFHQILEQLYDFKKQRVLIPHFYDGTEQVSQTEAALLEKLPPVKLNSSQSSEFFKEPENKFEYYKRLMFEPSFNINGIQSGFLGQGIKTIIPSQLKVRFDFRLVNGQDVSQIQRELNRLLAPWISNKLLSINYLAVIPPYYAGVENKLMKQVIQGIQQVDQQAVIEPVMPGTVPNYVWQENLQAQIFTIPLANFDQHNHAPNENIKLTAFLQGIKIIYQLVKIYQD</sequence>
<keyword evidence="6" id="KW-1185">Reference proteome</keyword>
<dbReference type="SUPFAM" id="SSF53187">
    <property type="entry name" value="Zn-dependent exopeptidases"/>
    <property type="match status" value="1"/>
</dbReference>
<dbReference type="InterPro" id="IPR002933">
    <property type="entry name" value="Peptidase_M20"/>
</dbReference>
<dbReference type="Gene3D" id="3.40.630.10">
    <property type="entry name" value="Zn peptidases"/>
    <property type="match status" value="1"/>
</dbReference>
<accession>A0A0R1VFH0</accession>
<dbReference type="InterPro" id="IPR051458">
    <property type="entry name" value="Cyt/Met_Dipeptidase"/>
</dbReference>
<evidence type="ECO:0000256" key="1">
    <source>
        <dbReference type="ARBA" id="ARBA00022670"/>
    </source>
</evidence>
<dbReference type="PANTHER" id="PTHR43270:SF8">
    <property type="entry name" value="DI- AND TRIPEPTIDASE DUG2-RELATED"/>
    <property type="match status" value="1"/>
</dbReference>
<keyword evidence="3" id="KW-0378">Hydrolase</keyword>
<dbReference type="GO" id="GO:0006508">
    <property type="term" value="P:proteolysis"/>
    <property type="evidence" value="ECO:0007669"/>
    <property type="project" value="UniProtKB-KW"/>
</dbReference>
<dbReference type="Proteomes" id="UP000051451">
    <property type="component" value="Unassembled WGS sequence"/>
</dbReference>
<evidence type="ECO:0000256" key="2">
    <source>
        <dbReference type="ARBA" id="ARBA00022723"/>
    </source>
</evidence>
<reference evidence="5 6" key="1">
    <citation type="journal article" date="2015" name="Genome Announc.">
        <title>Expanding the biotechnology potential of lactobacilli through comparative genomics of 213 strains and associated genera.</title>
        <authorList>
            <person name="Sun Z."/>
            <person name="Harris H.M."/>
            <person name="McCann A."/>
            <person name="Guo C."/>
            <person name="Argimon S."/>
            <person name="Zhang W."/>
            <person name="Yang X."/>
            <person name="Jeffery I.B."/>
            <person name="Cooney J.C."/>
            <person name="Kagawa T.F."/>
            <person name="Liu W."/>
            <person name="Song Y."/>
            <person name="Salvetti E."/>
            <person name="Wrobel A."/>
            <person name="Rasinkangas P."/>
            <person name="Parkhill J."/>
            <person name="Rea M.C."/>
            <person name="O'Sullivan O."/>
            <person name="Ritari J."/>
            <person name="Douillard F.P."/>
            <person name="Paul Ross R."/>
            <person name="Yang R."/>
            <person name="Briner A.E."/>
            <person name="Felis G.E."/>
            <person name="de Vos W.M."/>
            <person name="Barrangou R."/>
            <person name="Klaenhammer T.R."/>
            <person name="Caufield P.W."/>
            <person name="Cui Y."/>
            <person name="Zhang H."/>
            <person name="O'Toole P.W."/>
        </authorList>
    </citation>
    <scope>NUCLEOTIDE SEQUENCE [LARGE SCALE GENOMIC DNA]</scope>
    <source>
        <strain evidence="5 6">DSM 18630</strain>
    </source>
</reference>
<dbReference type="Pfam" id="PF01546">
    <property type="entry name" value="Peptidase_M20"/>
    <property type="match status" value="1"/>
</dbReference>
<name>A0A0R1VFH0_9LACO</name>
<protein>
    <submittedName>
        <fullName evidence="5">Peptidase M20</fullName>
    </submittedName>
</protein>
<dbReference type="PATRIC" id="fig|1423750.3.peg.2460"/>
<dbReference type="InterPro" id="IPR011650">
    <property type="entry name" value="Peptidase_M20_dimer"/>
</dbReference>
<dbReference type="GO" id="GO:0008233">
    <property type="term" value="F:peptidase activity"/>
    <property type="evidence" value="ECO:0007669"/>
    <property type="project" value="UniProtKB-KW"/>
</dbReference>
<dbReference type="AlphaFoldDB" id="A0A0R1VFH0"/>
<dbReference type="OrthoDB" id="9761532at2"/>
<keyword evidence="1" id="KW-0645">Protease</keyword>
<dbReference type="STRING" id="1423750.FC89_GL002418"/>
<organism evidence="5 6">
    <name type="scientific">Liquorilactobacillus ghanensis DSM 18630</name>
    <dbReference type="NCBI Taxonomy" id="1423750"/>
    <lineage>
        <taxon>Bacteria</taxon>
        <taxon>Bacillati</taxon>
        <taxon>Bacillota</taxon>
        <taxon>Bacilli</taxon>
        <taxon>Lactobacillales</taxon>
        <taxon>Lactobacillaceae</taxon>
        <taxon>Liquorilactobacillus</taxon>
    </lineage>
</organism>
<keyword evidence="2" id="KW-0479">Metal-binding</keyword>
<dbReference type="EMBL" id="AZGB01000030">
    <property type="protein sequence ID" value="KRM04015.1"/>
    <property type="molecule type" value="Genomic_DNA"/>
</dbReference>
<evidence type="ECO:0000256" key="3">
    <source>
        <dbReference type="ARBA" id="ARBA00022801"/>
    </source>
</evidence>
<evidence type="ECO:0000259" key="4">
    <source>
        <dbReference type="Pfam" id="PF07687"/>
    </source>
</evidence>
<feature type="domain" description="Peptidase M20 dimerisation" evidence="4">
    <location>
        <begin position="201"/>
        <end position="353"/>
    </location>
</feature>
<proteinExistence type="predicted"/>
<dbReference type="PANTHER" id="PTHR43270">
    <property type="entry name" value="BETA-ALA-HIS DIPEPTIDASE"/>
    <property type="match status" value="1"/>
</dbReference>
<comment type="caution">
    <text evidence="5">The sequence shown here is derived from an EMBL/GenBank/DDBJ whole genome shotgun (WGS) entry which is preliminary data.</text>
</comment>